<dbReference type="GO" id="GO:0000155">
    <property type="term" value="F:phosphorelay sensor kinase activity"/>
    <property type="evidence" value="ECO:0007669"/>
    <property type="project" value="InterPro"/>
</dbReference>
<feature type="non-terminal residue" evidence="5">
    <location>
        <position position="1"/>
    </location>
</feature>
<dbReference type="AlphaFoldDB" id="A0A931CW11"/>
<sequence length="260" mass="28217">EQKKAMADRLALQDRLDQARRLESVGRLAGGVAHDFNNMLFVIQGYTQAAMEEADPSGPQHAMLAEVFTAARRSANLTKQLLAYARKQTISPRIMDLNTGVEKNLSRIRQILGRQIQLSWQSGRNLPPVNMDPSQVDDILTALGANAAEAIEGAGRVTFHTGVQQFDAADCEADPACLPGRFVRLTVEDDGCGMDEQTLENLFEPFFTTRDVGQGSGLGLAMVDGIVTQNNGFVKVDSTPGRGSIFHVFFPCHTGATVNP</sequence>
<dbReference type="Gene3D" id="1.10.287.130">
    <property type="match status" value="1"/>
</dbReference>
<protein>
    <recommendedName>
        <fullName evidence="2">histidine kinase</fullName>
        <ecNumber evidence="2">2.7.13.3</ecNumber>
    </recommendedName>
</protein>
<evidence type="ECO:0000259" key="4">
    <source>
        <dbReference type="PROSITE" id="PS50109"/>
    </source>
</evidence>
<dbReference type="InterPro" id="IPR003661">
    <property type="entry name" value="HisK_dim/P_dom"/>
</dbReference>
<evidence type="ECO:0000313" key="6">
    <source>
        <dbReference type="Proteomes" id="UP000706172"/>
    </source>
</evidence>
<dbReference type="InterPro" id="IPR036097">
    <property type="entry name" value="HisK_dim/P_sf"/>
</dbReference>
<dbReference type="Pfam" id="PF02518">
    <property type="entry name" value="HATPase_c"/>
    <property type="match status" value="1"/>
</dbReference>
<dbReference type="PRINTS" id="PR00344">
    <property type="entry name" value="BCTRLSENSOR"/>
</dbReference>
<gene>
    <name evidence="5" type="ORF">H0S81_08495</name>
</gene>
<evidence type="ECO:0000256" key="2">
    <source>
        <dbReference type="ARBA" id="ARBA00012438"/>
    </source>
</evidence>
<dbReference type="SMART" id="SM00387">
    <property type="entry name" value="HATPase_c"/>
    <property type="match status" value="1"/>
</dbReference>
<dbReference type="SUPFAM" id="SSF47384">
    <property type="entry name" value="Homodimeric domain of signal transducing histidine kinase"/>
    <property type="match status" value="1"/>
</dbReference>
<name>A0A931CW11_9BACT</name>
<dbReference type="EC" id="2.7.13.3" evidence="2"/>
<accession>A0A931CW11</accession>
<organism evidence="5 6">
    <name type="scientific">Desulfotignum balticum</name>
    <dbReference type="NCBI Taxonomy" id="115781"/>
    <lineage>
        <taxon>Bacteria</taxon>
        <taxon>Pseudomonadati</taxon>
        <taxon>Thermodesulfobacteriota</taxon>
        <taxon>Desulfobacteria</taxon>
        <taxon>Desulfobacterales</taxon>
        <taxon>Desulfobacteraceae</taxon>
        <taxon>Desulfotignum</taxon>
    </lineage>
</organism>
<dbReference type="PANTHER" id="PTHR43065">
    <property type="entry name" value="SENSOR HISTIDINE KINASE"/>
    <property type="match status" value="1"/>
</dbReference>
<dbReference type="SUPFAM" id="SSF55874">
    <property type="entry name" value="ATPase domain of HSP90 chaperone/DNA topoisomerase II/histidine kinase"/>
    <property type="match status" value="1"/>
</dbReference>
<dbReference type="Proteomes" id="UP000706172">
    <property type="component" value="Unassembled WGS sequence"/>
</dbReference>
<dbReference type="CDD" id="cd00082">
    <property type="entry name" value="HisKA"/>
    <property type="match status" value="1"/>
</dbReference>
<evidence type="ECO:0000256" key="3">
    <source>
        <dbReference type="ARBA" id="ARBA00022553"/>
    </source>
</evidence>
<comment type="caution">
    <text evidence="5">The sequence shown here is derived from an EMBL/GenBank/DDBJ whole genome shotgun (WGS) entry which is preliminary data.</text>
</comment>
<dbReference type="InterPro" id="IPR036890">
    <property type="entry name" value="HATPase_C_sf"/>
</dbReference>
<feature type="domain" description="Histidine kinase" evidence="4">
    <location>
        <begin position="31"/>
        <end position="254"/>
    </location>
</feature>
<dbReference type="Pfam" id="PF00512">
    <property type="entry name" value="HisKA"/>
    <property type="match status" value="1"/>
</dbReference>
<reference evidence="5" key="1">
    <citation type="submission" date="2020-07" db="EMBL/GenBank/DDBJ databases">
        <title>Severe corrosion of carbon steel in oil field produced water can be linked to methanogenic archaea containing a special type of NiFe hydrogenase.</title>
        <authorList>
            <person name="Lahme S."/>
            <person name="Mand J."/>
            <person name="Longwell J."/>
            <person name="Smith R."/>
            <person name="Enning D."/>
        </authorList>
    </citation>
    <scope>NUCLEOTIDE SEQUENCE</scope>
    <source>
        <strain evidence="5">MIC098Bin6</strain>
    </source>
</reference>
<dbReference type="InterPro" id="IPR003594">
    <property type="entry name" value="HATPase_dom"/>
</dbReference>
<dbReference type="SMART" id="SM00388">
    <property type="entry name" value="HisKA"/>
    <property type="match status" value="1"/>
</dbReference>
<comment type="catalytic activity">
    <reaction evidence="1">
        <text>ATP + protein L-histidine = ADP + protein N-phospho-L-histidine.</text>
        <dbReference type="EC" id="2.7.13.3"/>
    </reaction>
</comment>
<keyword evidence="3" id="KW-0597">Phosphoprotein</keyword>
<dbReference type="EMBL" id="JACCQK010000511">
    <property type="protein sequence ID" value="MBG0779950.1"/>
    <property type="molecule type" value="Genomic_DNA"/>
</dbReference>
<dbReference type="InterPro" id="IPR005467">
    <property type="entry name" value="His_kinase_dom"/>
</dbReference>
<evidence type="ECO:0000313" key="5">
    <source>
        <dbReference type="EMBL" id="MBG0779950.1"/>
    </source>
</evidence>
<dbReference type="Gene3D" id="3.30.565.10">
    <property type="entry name" value="Histidine kinase-like ATPase, C-terminal domain"/>
    <property type="match status" value="1"/>
</dbReference>
<dbReference type="PROSITE" id="PS50109">
    <property type="entry name" value="HIS_KIN"/>
    <property type="match status" value="1"/>
</dbReference>
<proteinExistence type="predicted"/>
<evidence type="ECO:0000256" key="1">
    <source>
        <dbReference type="ARBA" id="ARBA00000085"/>
    </source>
</evidence>
<dbReference type="PANTHER" id="PTHR43065:SF42">
    <property type="entry name" value="TWO-COMPONENT SENSOR PPRA"/>
    <property type="match status" value="1"/>
</dbReference>
<dbReference type="InterPro" id="IPR004358">
    <property type="entry name" value="Sig_transdc_His_kin-like_C"/>
</dbReference>